<comment type="caution">
    <text evidence="1">The sequence shown here is derived from an EMBL/GenBank/DDBJ whole genome shotgun (WGS) entry which is preliminary data.</text>
</comment>
<reference evidence="1 2" key="1">
    <citation type="journal article" date="2019" name="Commun. Biol.">
        <title>The bagworm genome reveals a unique fibroin gene that provides high tensile strength.</title>
        <authorList>
            <person name="Kono N."/>
            <person name="Nakamura H."/>
            <person name="Ohtoshi R."/>
            <person name="Tomita M."/>
            <person name="Numata K."/>
            <person name="Arakawa K."/>
        </authorList>
    </citation>
    <scope>NUCLEOTIDE SEQUENCE [LARGE SCALE GENOMIC DNA]</scope>
</reference>
<dbReference type="Proteomes" id="UP000299102">
    <property type="component" value="Unassembled WGS sequence"/>
</dbReference>
<gene>
    <name evidence="1" type="ORF">EVAR_37953_1</name>
</gene>
<protein>
    <submittedName>
        <fullName evidence="1">Uncharacterized protein</fullName>
    </submittedName>
</protein>
<keyword evidence="2" id="KW-1185">Reference proteome</keyword>
<organism evidence="1 2">
    <name type="scientific">Eumeta variegata</name>
    <name type="common">Bagworm moth</name>
    <name type="synonym">Eumeta japonica</name>
    <dbReference type="NCBI Taxonomy" id="151549"/>
    <lineage>
        <taxon>Eukaryota</taxon>
        <taxon>Metazoa</taxon>
        <taxon>Ecdysozoa</taxon>
        <taxon>Arthropoda</taxon>
        <taxon>Hexapoda</taxon>
        <taxon>Insecta</taxon>
        <taxon>Pterygota</taxon>
        <taxon>Neoptera</taxon>
        <taxon>Endopterygota</taxon>
        <taxon>Lepidoptera</taxon>
        <taxon>Glossata</taxon>
        <taxon>Ditrysia</taxon>
        <taxon>Tineoidea</taxon>
        <taxon>Psychidae</taxon>
        <taxon>Oiketicinae</taxon>
        <taxon>Eumeta</taxon>
    </lineage>
</organism>
<accession>A0A4C1XBZ4</accession>
<sequence>MIRGQRRGVRRTDMCVSGREFTTNSASSSSVCSTSSSGALVCSVALKATFMDLTRRSQLPPICGACGVCAAIVSPESSPRRTFALLSPGELGEFCGCAHERDATSIWTARVVRHVNNAALFSTSPDGHLQWPSSPPVCAWPLTKASALREVGHLRRDRLCASNSTQAAGVGHFLHRRSESRDPESFPDDVYNCFIGVARSPVIMLDEQADGVIPAV</sequence>
<proteinExistence type="predicted"/>
<dbReference type="EMBL" id="BGZK01000813">
    <property type="protein sequence ID" value="GBP61421.1"/>
    <property type="molecule type" value="Genomic_DNA"/>
</dbReference>
<dbReference type="AlphaFoldDB" id="A0A4C1XBZ4"/>
<evidence type="ECO:0000313" key="2">
    <source>
        <dbReference type="Proteomes" id="UP000299102"/>
    </source>
</evidence>
<evidence type="ECO:0000313" key="1">
    <source>
        <dbReference type="EMBL" id="GBP61421.1"/>
    </source>
</evidence>
<name>A0A4C1XBZ4_EUMVA</name>